<feature type="compositionally biased region" description="Polar residues" evidence="1">
    <location>
        <begin position="184"/>
        <end position="200"/>
    </location>
</feature>
<reference evidence="2 3" key="1">
    <citation type="submission" date="2015-09" db="EMBL/GenBank/DDBJ databases">
        <title>Trachymyrmex cornetzi WGS genome.</title>
        <authorList>
            <person name="Nygaard S."/>
            <person name="Hu H."/>
            <person name="Boomsma J."/>
            <person name="Zhang G."/>
        </authorList>
    </citation>
    <scope>NUCLEOTIDE SEQUENCE [LARGE SCALE GENOMIC DNA]</scope>
    <source>
        <strain evidence="2">Tcor2-1</strain>
        <tissue evidence="2">Whole body</tissue>
    </source>
</reference>
<evidence type="ECO:0000313" key="3">
    <source>
        <dbReference type="Proteomes" id="UP000078492"/>
    </source>
</evidence>
<organism evidence="2 3">
    <name type="scientific">Trachymyrmex cornetzi</name>
    <dbReference type="NCBI Taxonomy" id="471704"/>
    <lineage>
        <taxon>Eukaryota</taxon>
        <taxon>Metazoa</taxon>
        <taxon>Ecdysozoa</taxon>
        <taxon>Arthropoda</taxon>
        <taxon>Hexapoda</taxon>
        <taxon>Insecta</taxon>
        <taxon>Pterygota</taxon>
        <taxon>Neoptera</taxon>
        <taxon>Endopterygota</taxon>
        <taxon>Hymenoptera</taxon>
        <taxon>Apocrita</taxon>
        <taxon>Aculeata</taxon>
        <taxon>Formicoidea</taxon>
        <taxon>Formicidae</taxon>
        <taxon>Myrmicinae</taxon>
        <taxon>Trachymyrmex</taxon>
    </lineage>
</organism>
<sequence length="569" mass="67559">MGYEDNDVHNKKESPVKNIKIKMETSQDKNSDLKKKMKNKDTHKVKYRDKDIRERTRISQSEDSDLMKESENEDVYKVKHRDKNIEKRKTMSQDKNNDLMEKSDNEDTHKVKYRNKHIRKKIKMSQNSDSDSVKELDKDAHQIKCKDKDIWSGIKISQNDSDSMEESENKHAHKVKGKNKNIRSKINISQDKNSDLTYVSENEDIGKRTKMSQDKNNKKDKYTDEASSIDEDVEEEYCVEATHLIHKVKHKGKDIQNEKKTSQDEGSNSMEVSENKDIHEVKYKGDNILSKEKVSWNEDSDSTEKSENESAEIKCKDKDIGNEDIGNRMKALQEKNHDSKKFWESKYIHRVKNKSEDEGIEEYCSDATYLARQMASAESPCRIEILKLHNLNVQLRHTVPPQHKIETRAGSHMPTRKEIEEFEKIIPIKKGSYSFEEDNIIANNWKTFCKIHNWDVNKSKPFLQLRIGNLTYIRNTRERRKFVQFLSDGLPERTLYSVYHRFKNLYENNLQRRFKPEEDQMIINHLENNPSLEVKRKYADLAKVLRRTRHSIWRRYRILNKRRKKDEDD</sequence>
<feature type="compositionally biased region" description="Basic and acidic residues" evidence="1">
    <location>
        <begin position="65"/>
        <end position="110"/>
    </location>
</feature>
<accession>A0A195DIZ2</accession>
<feature type="compositionally biased region" description="Basic and acidic residues" evidence="1">
    <location>
        <begin position="253"/>
        <end position="263"/>
    </location>
</feature>
<proteinExistence type="predicted"/>
<dbReference type="STRING" id="471704.A0A195DIZ2"/>
<gene>
    <name evidence="2" type="ORF">ALC57_15201</name>
</gene>
<dbReference type="Proteomes" id="UP000078492">
    <property type="component" value="Unassembled WGS sequence"/>
</dbReference>
<evidence type="ECO:0000313" key="2">
    <source>
        <dbReference type="EMBL" id="KYN12474.1"/>
    </source>
</evidence>
<evidence type="ECO:0000256" key="1">
    <source>
        <dbReference type="SAM" id="MobiDB-lite"/>
    </source>
</evidence>
<dbReference type="EMBL" id="KQ980824">
    <property type="protein sequence ID" value="KYN12474.1"/>
    <property type="molecule type" value="Genomic_DNA"/>
</dbReference>
<feature type="compositionally biased region" description="Basic and acidic residues" evidence="1">
    <location>
        <begin position="1"/>
        <end position="57"/>
    </location>
</feature>
<feature type="compositionally biased region" description="Basic residues" evidence="1">
    <location>
        <begin position="111"/>
        <end position="123"/>
    </location>
</feature>
<protein>
    <submittedName>
        <fullName evidence="2">Uncharacterized protein</fullName>
    </submittedName>
</protein>
<feature type="compositionally biased region" description="Basic and acidic residues" evidence="1">
    <location>
        <begin position="204"/>
        <end position="224"/>
    </location>
</feature>
<dbReference type="AlphaFoldDB" id="A0A195DIZ2"/>
<feature type="region of interest" description="Disordered" evidence="1">
    <location>
        <begin position="1"/>
        <end position="136"/>
    </location>
</feature>
<feature type="region of interest" description="Disordered" evidence="1">
    <location>
        <begin position="158"/>
        <end position="229"/>
    </location>
</feature>
<feature type="region of interest" description="Disordered" evidence="1">
    <location>
        <begin position="247"/>
        <end position="279"/>
    </location>
</feature>
<feature type="compositionally biased region" description="Basic residues" evidence="1">
    <location>
        <begin position="171"/>
        <end position="183"/>
    </location>
</feature>
<name>A0A195DIZ2_9HYME</name>
<keyword evidence="3" id="KW-1185">Reference proteome</keyword>